<evidence type="ECO:0000313" key="2">
    <source>
        <dbReference type="Proteomes" id="UP000248544"/>
    </source>
</evidence>
<organism evidence="1 2">
    <name type="scientific">Spongiactinospora gelatinilytica</name>
    <dbReference type="NCBI Taxonomy" id="2666298"/>
    <lineage>
        <taxon>Bacteria</taxon>
        <taxon>Bacillati</taxon>
        <taxon>Actinomycetota</taxon>
        <taxon>Actinomycetes</taxon>
        <taxon>Streptosporangiales</taxon>
        <taxon>Streptosporangiaceae</taxon>
        <taxon>Spongiactinospora</taxon>
    </lineage>
</organism>
<sequence>MPAPRKYSQELRELAVRMVFVVCEQQRPAASTADAQRIAELKREVREGQAIEIRDILDIA</sequence>
<dbReference type="AlphaFoldDB" id="A0A2W2H801"/>
<proteinExistence type="predicted"/>
<dbReference type="Proteomes" id="UP000248544">
    <property type="component" value="Unassembled WGS sequence"/>
</dbReference>
<reference evidence="1 2" key="1">
    <citation type="submission" date="2018-01" db="EMBL/GenBank/DDBJ databases">
        <title>Draft genome sequence of Sphaerisporangium sp. 7K107.</title>
        <authorList>
            <person name="Sahin N."/>
            <person name="Saygin H."/>
            <person name="Ay H."/>
        </authorList>
    </citation>
    <scope>NUCLEOTIDE SEQUENCE [LARGE SCALE GENOMIC DNA]</scope>
    <source>
        <strain evidence="1 2">7K107</strain>
    </source>
</reference>
<accession>A0A2W2H801</accession>
<dbReference type="Gene3D" id="1.10.10.10">
    <property type="entry name" value="Winged helix-like DNA-binding domain superfamily/Winged helix DNA-binding domain"/>
    <property type="match status" value="1"/>
</dbReference>
<evidence type="ECO:0000313" key="1">
    <source>
        <dbReference type="EMBL" id="PZG56642.1"/>
    </source>
</evidence>
<dbReference type="RefSeq" id="WP_111165130.1">
    <property type="nucleotide sequence ID" value="NZ_POUA01000004.1"/>
</dbReference>
<protein>
    <submittedName>
        <fullName evidence="1">Uncharacterized protein</fullName>
    </submittedName>
</protein>
<keyword evidence="2" id="KW-1185">Reference proteome</keyword>
<name>A0A2W2H801_9ACTN</name>
<comment type="caution">
    <text evidence="1">The sequence shown here is derived from an EMBL/GenBank/DDBJ whole genome shotgun (WGS) entry which is preliminary data.</text>
</comment>
<gene>
    <name evidence="1" type="ORF">C1I98_00930</name>
</gene>
<dbReference type="InterPro" id="IPR036388">
    <property type="entry name" value="WH-like_DNA-bd_sf"/>
</dbReference>
<dbReference type="EMBL" id="POUA01000004">
    <property type="protein sequence ID" value="PZG56642.1"/>
    <property type="molecule type" value="Genomic_DNA"/>
</dbReference>